<dbReference type="InterPro" id="IPR007528">
    <property type="entry name" value="RINT1_Tip20"/>
</dbReference>
<dbReference type="Proteomes" id="UP000187406">
    <property type="component" value="Unassembled WGS sequence"/>
</dbReference>
<evidence type="ECO:0000313" key="2">
    <source>
        <dbReference type="Proteomes" id="UP000187406"/>
    </source>
</evidence>
<dbReference type="Pfam" id="PF04437">
    <property type="entry name" value="RINT1_TIP1"/>
    <property type="match status" value="1"/>
</dbReference>
<name>A0A1Q3BGN2_CEPFO</name>
<proteinExistence type="predicted"/>
<dbReference type="GO" id="GO:0060628">
    <property type="term" value="P:regulation of ER to Golgi vesicle-mediated transport"/>
    <property type="evidence" value="ECO:0007669"/>
    <property type="project" value="TreeGrafter"/>
</dbReference>
<dbReference type="GO" id="GO:0006890">
    <property type="term" value="P:retrograde vesicle-mediated transport, Golgi to endoplasmic reticulum"/>
    <property type="evidence" value="ECO:0007669"/>
    <property type="project" value="InterPro"/>
</dbReference>
<reference evidence="2" key="1">
    <citation type="submission" date="2016-04" db="EMBL/GenBank/DDBJ databases">
        <title>Cephalotus genome sequencing.</title>
        <authorList>
            <person name="Fukushima K."/>
            <person name="Hasebe M."/>
            <person name="Fang X."/>
        </authorList>
    </citation>
    <scope>NUCLEOTIDE SEQUENCE [LARGE SCALE GENOMIC DNA]</scope>
    <source>
        <strain evidence="2">cv. St1</strain>
    </source>
</reference>
<protein>
    <submittedName>
        <fullName evidence="1">RINT1_TIP1 domain-containing protein</fullName>
    </submittedName>
</protein>
<dbReference type="PANTHER" id="PTHR13520:SF0">
    <property type="entry name" value="RAD50-INTERACTING PROTEIN 1"/>
    <property type="match status" value="1"/>
</dbReference>
<keyword evidence="2" id="KW-1185">Reference proteome</keyword>
<dbReference type="AlphaFoldDB" id="A0A1Q3BGN2"/>
<dbReference type="FunCoup" id="A0A1Q3BGN2">
    <property type="interactions" value="3069"/>
</dbReference>
<evidence type="ECO:0000313" key="1">
    <source>
        <dbReference type="EMBL" id="GAV67177.1"/>
    </source>
</evidence>
<dbReference type="GO" id="GO:0006888">
    <property type="term" value="P:endoplasmic reticulum to Golgi vesicle-mediated transport"/>
    <property type="evidence" value="ECO:0007669"/>
    <property type="project" value="InterPro"/>
</dbReference>
<dbReference type="PROSITE" id="PS51386">
    <property type="entry name" value="RINT1_TIP20"/>
    <property type="match status" value="1"/>
</dbReference>
<dbReference type="PANTHER" id="PTHR13520">
    <property type="entry name" value="RAD50-INTERACTING PROTEIN 1 RINT-1"/>
    <property type="match status" value="1"/>
</dbReference>
<comment type="caution">
    <text evidence="1">The sequence shown here is derived from an EMBL/GenBank/DDBJ whole genome shotgun (WGS) entry which is preliminary data.</text>
</comment>
<dbReference type="EMBL" id="BDDD01000524">
    <property type="protein sequence ID" value="GAV67177.1"/>
    <property type="molecule type" value="Genomic_DNA"/>
</dbReference>
<dbReference type="OrthoDB" id="2189254at2759"/>
<dbReference type="GO" id="GO:0070939">
    <property type="term" value="C:Dsl1/NZR complex"/>
    <property type="evidence" value="ECO:0007669"/>
    <property type="project" value="InterPro"/>
</dbReference>
<gene>
    <name evidence="1" type="ORF">CFOL_v3_10686</name>
</gene>
<dbReference type="InParanoid" id="A0A1Q3BGN2"/>
<sequence>MEQSLPGGGRDDLVLPQHSDLSPQQKAFLNGKFRTQKDLVYGAPLHIFATIYHNYSHSDADLINLQRALLKRAVSWISASFRAKTTLSNLTLNLHTLCLDTFLSRYGIGSKKTHQVLGEELTKLVKELKRIEKIRNYLDSTLQLEALVGDLEDAVFSATLSNVPVSTDSGPKEQRLLQAINAMNGIEEVLVGVAKFQSQWHHLLDAVDMRVDQCLAILRPQIRADHRALLASLGWPPKLSMSNKESEDISSLPNPLLLMQGARKKCYSESFLALCALQHLQTQREERRLTLLGQKKYDIQLWAIDELVYPIASRMEYHFLKWVDQPELIFTLVYKVTRDFVVGVDDVLQPLIDRARLVSYSATEAWVCAMVQMLSGFLANRVFSSLAENYKEKLMKSEVISSWLHLIDLIVVFDKRMQSLLISETNFFLVESGRFEGLMRGITVLMIFSDRPDWLKIWAKIELKDGWKKLKAELQEERAWVIGGKCVVDFSIGTEPEQFLLSSIEDYKAPLIAKSALEIAWEMIERCRSLSAILPRIQFIRSTAARFLWHFFKVLILRCKNEFSYDYPDNDSLVRVCGSINSARYVEFKLQEWSDDVTFLEMRVAETDSGMCRKDVAIDDDGFFHGEIKSLTEFETDWLIEIIAVLLRQFESLSWKYVQGNKPFEQEQEYLTEHGVSIVMDLAVSIDFVEALDTMRSQLHVLKMNLNSKDFSDLWRSVADGLDHFISCSMFSSNIELVDKGINQFVADMQALLLVFQPFCARPEAFFPCIREILKLFKMSKEEVKYLQWHVVDENGIKCLPSSGISHLSFHQVDKILRNRKFRV</sequence>
<dbReference type="STRING" id="3775.A0A1Q3BGN2"/>
<accession>A0A1Q3BGN2</accession>
<organism evidence="1 2">
    <name type="scientific">Cephalotus follicularis</name>
    <name type="common">Albany pitcher plant</name>
    <dbReference type="NCBI Taxonomy" id="3775"/>
    <lineage>
        <taxon>Eukaryota</taxon>
        <taxon>Viridiplantae</taxon>
        <taxon>Streptophyta</taxon>
        <taxon>Embryophyta</taxon>
        <taxon>Tracheophyta</taxon>
        <taxon>Spermatophyta</taxon>
        <taxon>Magnoliopsida</taxon>
        <taxon>eudicotyledons</taxon>
        <taxon>Gunneridae</taxon>
        <taxon>Pentapetalae</taxon>
        <taxon>rosids</taxon>
        <taxon>fabids</taxon>
        <taxon>Oxalidales</taxon>
        <taxon>Cephalotaceae</taxon>
        <taxon>Cephalotus</taxon>
    </lineage>
</organism>